<feature type="chain" id="PRO_5020021854" evidence="2">
    <location>
        <begin position="25"/>
        <end position="331"/>
    </location>
</feature>
<dbReference type="Proteomes" id="UP000299102">
    <property type="component" value="Unassembled WGS sequence"/>
</dbReference>
<feature type="coiled-coil region" evidence="1">
    <location>
        <begin position="261"/>
        <end position="288"/>
    </location>
</feature>
<name>A0A4C1Y979_EUMVA</name>
<evidence type="ECO:0000256" key="1">
    <source>
        <dbReference type="SAM" id="Coils"/>
    </source>
</evidence>
<accession>A0A4C1Y979</accession>
<proteinExistence type="predicted"/>
<organism evidence="3 4">
    <name type="scientific">Eumeta variegata</name>
    <name type="common">Bagworm moth</name>
    <name type="synonym">Eumeta japonica</name>
    <dbReference type="NCBI Taxonomy" id="151549"/>
    <lineage>
        <taxon>Eukaryota</taxon>
        <taxon>Metazoa</taxon>
        <taxon>Ecdysozoa</taxon>
        <taxon>Arthropoda</taxon>
        <taxon>Hexapoda</taxon>
        <taxon>Insecta</taxon>
        <taxon>Pterygota</taxon>
        <taxon>Neoptera</taxon>
        <taxon>Endopterygota</taxon>
        <taxon>Lepidoptera</taxon>
        <taxon>Glossata</taxon>
        <taxon>Ditrysia</taxon>
        <taxon>Tineoidea</taxon>
        <taxon>Psychidae</taxon>
        <taxon>Oiketicinae</taxon>
        <taxon>Eumeta</taxon>
    </lineage>
</organism>
<dbReference type="OrthoDB" id="1737200at2759"/>
<keyword evidence="2" id="KW-0732">Signal</keyword>
<evidence type="ECO:0000256" key="2">
    <source>
        <dbReference type="SAM" id="SignalP"/>
    </source>
</evidence>
<evidence type="ECO:0000313" key="3">
    <source>
        <dbReference type="EMBL" id="GBP71893.1"/>
    </source>
</evidence>
<keyword evidence="4" id="KW-1185">Reference proteome</keyword>
<dbReference type="STRING" id="151549.A0A4C1Y979"/>
<dbReference type="SUPFAM" id="SSF47857">
    <property type="entry name" value="Apolipophorin-III"/>
    <property type="match status" value="1"/>
</dbReference>
<evidence type="ECO:0000313" key="4">
    <source>
        <dbReference type="Proteomes" id="UP000299102"/>
    </source>
</evidence>
<dbReference type="EMBL" id="BGZK01001125">
    <property type="protein sequence ID" value="GBP71893.1"/>
    <property type="molecule type" value="Genomic_DNA"/>
</dbReference>
<comment type="caution">
    <text evidence="3">The sequence shown here is derived from an EMBL/GenBank/DDBJ whole genome shotgun (WGS) entry which is preliminary data.</text>
</comment>
<feature type="signal peptide" evidence="2">
    <location>
        <begin position="1"/>
        <end position="24"/>
    </location>
</feature>
<keyword evidence="1" id="KW-0175">Coiled coil</keyword>
<reference evidence="3 4" key="1">
    <citation type="journal article" date="2019" name="Commun. Biol.">
        <title>The bagworm genome reveals a unique fibroin gene that provides high tensile strength.</title>
        <authorList>
            <person name="Kono N."/>
            <person name="Nakamura H."/>
            <person name="Ohtoshi R."/>
            <person name="Tomita M."/>
            <person name="Numata K."/>
            <person name="Arakawa K."/>
        </authorList>
    </citation>
    <scope>NUCLEOTIDE SEQUENCE [LARGE SCALE GENOMIC DNA]</scope>
</reference>
<dbReference type="AlphaFoldDB" id="A0A4C1Y979"/>
<sequence length="331" mass="37153">MNFHKKLCAAAVSVLLGCIGRWSGREIARSALSLARSAQAERDNESCFFVTVQPYVVARRVRLPRAGRPLAAASWSSGFPSWCAVRSHALRSVVTRWPSSATYLNRGMNLHGYRFRLTEAAVTESANDSGPFDFSAGLKADTISAHGTARTSPRRARSTSRTLSARRPRTAFTMIRLVPLTLAAFCLLQAQAYVSRRDAPDALEDVLRQAQEFHNTFGEHLKTLVISKKTQVLYNRLFEQSFRVLQRLSELSSELESGPEKQALDEAFANIERQVDELQEKFKAQKLAEKVHKNAEETDQNLTPRMKDTYSIFVVQDLDVQQPPHEAADEQ</sequence>
<dbReference type="PROSITE" id="PS51257">
    <property type="entry name" value="PROKAR_LIPOPROTEIN"/>
    <property type="match status" value="1"/>
</dbReference>
<dbReference type="Gene3D" id="1.20.120.20">
    <property type="entry name" value="Apolipoprotein"/>
    <property type="match status" value="1"/>
</dbReference>
<gene>
    <name evidence="3" type="ORF">EVAR_56050_1</name>
</gene>
<protein>
    <submittedName>
        <fullName evidence="3">Apolipophorin-3</fullName>
    </submittedName>
</protein>